<accession>A0A937ADX1</accession>
<dbReference type="NCBIfam" id="TIGR00187">
    <property type="entry name" value="ribE"/>
    <property type="match status" value="1"/>
</dbReference>
<dbReference type="InterPro" id="IPR001783">
    <property type="entry name" value="Lumazine-bd"/>
</dbReference>
<evidence type="ECO:0000256" key="3">
    <source>
        <dbReference type="ARBA" id="ARBA00004887"/>
    </source>
</evidence>
<evidence type="ECO:0000256" key="6">
    <source>
        <dbReference type="ARBA" id="ARBA00022619"/>
    </source>
</evidence>
<dbReference type="EC" id="2.5.1.9" evidence="4 9"/>
<dbReference type="InterPro" id="IPR023366">
    <property type="entry name" value="ATP_synth_asu-like_sf"/>
</dbReference>
<dbReference type="InterPro" id="IPR017938">
    <property type="entry name" value="Riboflavin_synthase-like_b-brl"/>
</dbReference>
<evidence type="ECO:0000256" key="5">
    <source>
        <dbReference type="ARBA" id="ARBA00013950"/>
    </source>
</evidence>
<feature type="binding site" evidence="10">
    <location>
        <begin position="47"/>
        <end position="49"/>
    </location>
    <ligand>
        <name>2,4-dihydroxypteridine</name>
        <dbReference type="ChEBI" id="CHEBI:16489"/>
        <label>2</label>
        <note>ligand shared between two trimeric partners</note>
    </ligand>
</feature>
<keyword evidence="7 13" id="KW-0808">Transferase</keyword>
<comment type="pathway">
    <text evidence="3">Cofactor biosynthesis; riboflavin biosynthesis; riboflavin from 2-hydroxy-3-oxobutyl phosphate and 5-amino-6-(D-ribitylamino)uracil: step 2/2.</text>
</comment>
<evidence type="ECO:0000259" key="12">
    <source>
        <dbReference type="PROSITE" id="PS51177"/>
    </source>
</evidence>
<feature type="domain" description="Lumazine-binding" evidence="12">
    <location>
        <begin position="102"/>
        <end position="198"/>
    </location>
</feature>
<proteinExistence type="predicted"/>
<name>A0A937ADX1_9HYPH</name>
<evidence type="ECO:0000256" key="8">
    <source>
        <dbReference type="ARBA" id="ARBA00022737"/>
    </source>
</evidence>
<dbReference type="PANTHER" id="PTHR21098">
    <property type="entry name" value="RIBOFLAVIN SYNTHASE ALPHA CHAIN"/>
    <property type="match status" value="1"/>
</dbReference>
<protein>
    <recommendedName>
        <fullName evidence="5 9">Riboflavin synthase</fullName>
        <ecNumber evidence="4 9">2.5.1.9</ecNumber>
    </recommendedName>
</protein>
<evidence type="ECO:0000256" key="7">
    <source>
        <dbReference type="ARBA" id="ARBA00022679"/>
    </source>
</evidence>
<sequence length="203" mass="22498">MFTGIVTDIGQIIAISPVLKGMRLRVMTAYDTSTMTVGSSIAHSGICLTVVNLPEEDSTNNWYEVEVWEETNRLTNVDSWDIGTLVNLERSMRLGDELGGHLVSGHIDGTVEILFLDFIGDSIYCRLSLPSHLEKFIAVKGSVCLNGVSLTVNCVGKNFFDVLLIHHTIEKTTWSIHKAGDVINIEIDTIMRYVSRVCEVIIP</sequence>
<dbReference type="FunFam" id="2.40.30.20:FF:000003">
    <property type="entry name" value="Riboflavin synthase, alpha subunit"/>
    <property type="match status" value="1"/>
</dbReference>
<keyword evidence="8" id="KW-0677">Repeat</keyword>
<dbReference type="AlphaFoldDB" id="A0A937ADX1"/>
<comment type="catalytic activity">
    <reaction evidence="1">
        <text>2 6,7-dimethyl-8-(1-D-ribityl)lumazine + H(+) = 5-amino-6-(D-ribitylamino)uracil + riboflavin</text>
        <dbReference type="Rhea" id="RHEA:20772"/>
        <dbReference type="ChEBI" id="CHEBI:15378"/>
        <dbReference type="ChEBI" id="CHEBI:15934"/>
        <dbReference type="ChEBI" id="CHEBI:57986"/>
        <dbReference type="ChEBI" id="CHEBI:58201"/>
        <dbReference type="EC" id="2.5.1.9"/>
    </reaction>
</comment>
<dbReference type="Gene3D" id="2.40.30.20">
    <property type="match status" value="2"/>
</dbReference>
<feature type="binding site" description="in other chain" evidence="10">
    <location>
        <position position="140"/>
    </location>
    <ligand>
        <name>2,4-dihydroxypteridine</name>
        <dbReference type="ChEBI" id="CHEBI:16489"/>
        <label>2</label>
        <note>ligand shared between two trimeric partners</note>
    </ligand>
</feature>
<organism evidence="13 14">
    <name type="scientific">Candidatus Liberibacter ctenarytainae</name>
    <dbReference type="NCBI Taxonomy" id="2020335"/>
    <lineage>
        <taxon>Bacteria</taxon>
        <taxon>Pseudomonadati</taxon>
        <taxon>Pseudomonadota</taxon>
        <taxon>Alphaproteobacteria</taxon>
        <taxon>Hyphomicrobiales</taxon>
        <taxon>Rhizobiaceae</taxon>
        <taxon>Liberibacter</taxon>
    </lineage>
</organism>
<evidence type="ECO:0000313" key="14">
    <source>
        <dbReference type="Proteomes" id="UP000736856"/>
    </source>
</evidence>
<feature type="binding site" evidence="10">
    <location>
        <begin position="149"/>
        <end position="151"/>
    </location>
    <ligand>
        <name>2,4-dihydroxypteridine</name>
        <dbReference type="ChEBI" id="CHEBI:16489"/>
        <label>1</label>
    </ligand>
</feature>
<dbReference type="SUPFAM" id="SSF63380">
    <property type="entry name" value="Riboflavin synthase domain-like"/>
    <property type="match status" value="2"/>
</dbReference>
<feature type="repeat" description="Lumazine-binding" evidence="11">
    <location>
        <begin position="1"/>
        <end position="101"/>
    </location>
</feature>
<dbReference type="GO" id="GO:0009231">
    <property type="term" value="P:riboflavin biosynthetic process"/>
    <property type="evidence" value="ECO:0007669"/>
    <property type="project" value="UniProtKB-KW"/>
</dbReference>
<keyword evidence="6" id="KW-0686">Riboflavin biosynthesis</keyword>
<evidence type="ECO:0000256" key="9">
    <source>
        <dbReference type="NCBIfam" id="TIGR00187"/>
    </source>
</evidence>
<dbReference type="InterPro" id="IPR026017">
    <property type="entry name" value="Lumazine-bd_dom"/>
</dbReference>
<gene>
    <name evidence="13" type="ORF">EU981_00395</name>
</gene>
<feature type="binding site" evidence="10">
    <location>
        <begin position="105"/>
        <end position="107"/>
    </location>
    <ligand>
        <name>2,4-dihydroxypteridine</name>
        <dbReference type="ChEBI" id="CHEBI:16489"/>
        <label>2</label>
        <note>ligand shared between two trimeric partners</note>
    </ligand>
</feature>
<dbReference type="EMBL" id="SEOL01000001">
    <property type="protein sequence ID" value="MBL0848554.1"/>
    <property type="molecule type" value="Genomic_DNA"/>
</dbReference>
<dbReference type="GO" id="GO:0004746">
    <property type="term" value="F:riboflavin synthase activity"/>
    <property type="evidence" value="ECO:0007669"/>
    <property type="project" value="UniProtKB-UniRule"/>
</dbReference>
<evidence type="ECO:0000256" key="11">
    <source>
        <dbReference type="PROSITE-ProRule" id="PRU00524"/>
    </source>
</evidence>
<evidence type="ECO:0000256" key="1">
    <source>
        <dbReference type="ARBA" id="ARBA00000968"/>
    </source>
</evidence>
<reference evidence="13" key="1">
    <citation type="submission" date="2019-02" db="EMBL/GenBank/DDBJ databases">
        <title>A novel Candidatus Liberibacter species associated with the New Zealand native fuchsia psyllid, Ctenarytaina fuchsiae.</title>
        <authorList>
            <person name="Thompson S.M."/>
            <person name="Jorgensen N."/>
            <person name="David C."/>
            <person name="Bulman S.R."/>
            <person name="Smith G.R."/>
        </authorList>
    </citation>
    <scope>NUCLEOTIDE SEQUENCE</scope>
    <source>
        <strain evidence="13">Oxford</strain>
    </source>
</reference>
<feature type="binding site" evidence="10">
    <location>
        <begin position="66"/>
        <end position="68"/>
    </location>
    <ligand>
        <name>2,4-dihydroxypteridine</name>
        <dbReference type="ChEBI" id="CHEBI:16489"/>
        <label>2</label>
        <note>ligand shared between two trimeric partners</note>
    </ligand>
</feature>
<feature type="binding site" evidence="10">
    <location>
        <begin position="163"/>
        <end position="168"/>
    </location>
    <ligand>
        <name>2,4-dihydroxypteridine</name>
        <dbReference type="ChEBI" id="CHEBI:16489"/>
        <label>1</label>
    </ligand>
</feature>
<feature type="domain" description="Lumazine-binding" evidence="12">
    <location>
        <begin position="1"/>
        <end position="101"/>
    </location>
</feature>
<evidence type="ECO:0000256" key="2">
    <source>
        <dbReference type="ARBA" id="ARBA00002803"/>
    </source>
</evidence>
<comment type="caution">
    <text evidence="13">The sequence shown here is derived from an EMBL/GenBank/DDBJ whole genome shotgun (WGS) entry which is preliminary data.</text>
</comment>
<feature type="repeat" description="Lumazine-binding" evidence="11">
    <location>
        <begin position="102"/>
        <end position="198"/>
    </location>
</feature>
<dbReference type="CDD" id="cd00402">
    <property type="entry name" value="Riboflavin_synthase_like"/>
    <property type="match status" value="1"/>
</dbReference>
<evidence type="ECO:0000256" key="4">
    <source>
        <dbReference type="ARBA" id="ARBA00012827"/>
    </source>
</evidence>
<dbReference type="PANTHER" id="PTHR21098:SF12">
    <property type="entry name" value="RIBOFLAVIN SYNTHASE"/>
    <property type="match status" value="1"/>
</dbReference>
<feature type="binding site" evidence="10">
    <location>
        <begin position="4"/>
        <end position="6"/>
    </location>
    <ligand>
        <name>2,4-dihydroxypteridine</name>
        <dbReference type="ChEBI" id="CHEBI:16489"/>
        <label>1</label>
    </ligand>
</feature>
<dbReference type="NCBIfam" id="NF006767">
    <property type="entry name" value="PRK09289.1"/>
    <property type="match status" value="1"/>
</dbReference>
<evidence type="ECO:0000313" key="13">
    <source>
        <dbReference type="EMBL" id="MBL0848554.1"/>
    </source>
</evidence>
<evidence type="ECO:0000256" key="10">
    <source>
        <dbReference type="PIRSR" id="PIRSR000498-1"/>
    </source>
</evidence>
<comment type="function">
    <text evidence="2">Catalyzes the dismutation of two molecules of 6,7-dimethyl-8-ribityllumazine, resulting in the formation of riboflavin and 5-amino-6-(D-ribitylamino)uracil.</text>
</comment>
<dbReference type="Proteomes" id="UP000736856">
    <property type="component" value="Unassembled WGS sequence"/>
</dbReference>
<dbReference type="PROSITE" id="PS51177">
    <property type="entry name" value="LUMAZINE_BIND"/>
    <property type="match status" value="2"/>
</dbReference>
<dbReference type="Pfam" id="PF00677">
    <property type="entry name" value="Lum_binding"/>
    <property type="match status" value="2"/>
</dbReference>
<dbReference type="PIRSF" id="PIRSF000498">
    <property type="entry name" value="Riboflavin_syn_A"/>
    <property type="match status" value="1"/>
</dbReference>